<evidence type="ECO:0000256" key="1">
    <source>
        <dbReference type="ARBA" id="ARBA00022448"/>
    </source>
</evidence>
<keyword evidence="2" id="KW-0677">Repeat</keyword>
<dbReference type="PROSITE" id="PS00211">
    <property type="entry name" value="ABC_TRANSPORTER_1"/>
    <property type="match status" value="1"/>
</dbReference>
<name>A0A0K1Q8Z1_9BACT</name>
<evidence type="ECO:0000313" key="6">
    <source>
        <dbReference type="EMBL" id="AKV02147.1"/>
    </source>
</evidence>
<dbReference type="PANTHER" id="PTHR43790">
    <property type="entry name" value="CARBOHYDRATE TRANSPORT ATP-BINDING PROTEIN MG119-RELATED"/>
    <property type="match status" value="1"/>
</dbReference>
<dbReference type="Gene3D" id="3.40.50.300">
    <property type="entry name" value="P-loop containing nucleotide triphosphate hydrolases"/>
    <property type="match status" value="2"/>
</dbReference>
<evidence type="ECO:0000313" key="7">
    <source>
        <dbReference type="Proteomes" id="UP000064967"/>
    </source>
</evidence>
<dbReference type="Proteomes" id="UP000064967">
    <property type="component" value="Chromosome"/>
</dbReference>
<dbReference type="PANTHER" id="PTHR43790:SF9">
    <property type="entry name" value="GALACTOFURANOSE TRANSPORTER ATP-BINDING PROTEIN YTFR"/>
    <property type="match status" value="1"/>
</dbReference>
<proteinExistence type="predicted"/>
<dbReference type="GO" id="GO:0005524">
    <property type="term" value="F:ATP binding"/>
    <property type="evidence" value="ECO:0007669"/>
    <property type="project" value="UniProtKB-KW"/>
</dbReference>
<reference evidence="6 7" key="1">
    <citation type="submission" date="2015-08" db="EMBL/GenBank/DDBJ databases">
        <authorList>
            <person name="Babu N.S."/>
            <person name="Beckwith C.J."/>
            <person name="Beseler K.G."/>
            <person name="Brison A."/>
            <person name="Carone J.V."/>
            <person name="Caskin T.P."/>
            <person name="Diamond M."/>
            <person name="Durham M.E."/>
            <person name="Foxe J.M."/>
            <person name="Go M."/>
            <person name="Henderson B.A."/>
            <person name="Jones I.B."/>
            <person name="McGettigan J.A."/>
            <person name="Micheletti S.J."/>
            <person name="Nasrallah M.E."/>
            <person name="Ortiz D."/>
            <person name="Piller C.R."/>
            <person name="Privatt S.R."/>
            <person name="Schneider S.L."/>
            <person name="Sharp S."/>
            <person name="Smith T.C."/>
            <person name="Stanton J.D."/>
            <person name="Ullery H.E."/>
            <person name="Wilson R.J."/>
            <person name="Serrano M.G."/>
            <person name="Buck G."/>
            <person name="Lee V."/>
            <person name="Wang Y."/>
            <person name="Carvalho R."/>
            <person name="Voegtly L."/>
            <person name="Shi R."/>
            <person name="Duckworth R."/>
            <person name="Johnson A."/>
            <person name="Loviza R."/>
            <person name="Walstead R."/>
            <person name="Shah Z."/>
            <person name="Kiflezghi M."/>
            <person name="Wade K."/>
            <person name="Ball S.L."/>
            <person name="Bradley K.W."/>
            <person name="Asai D.J."/>
            <person name="Bowman C.A."/>
            <person name="Russell D.A."/>
            <person name="Pope W.H."/>
            <person name="Jacobs-Sera D."/>
            <person name="Hendrix R.W."/>
            <person name="Hatfull G.F."/>
        </authorList>
    </citation>
    <scope>NUCLEOTIDE SEQUENCE [LARGE SCALE GENOMIC DNA]</scope>
    <source>
        <strain evidence="6 7">DSM 27648</strain>
    </source>
</reference>
<dbReference type="OrthoDB" id="9809450at2"/>
<dbReference type="STRING" id="1391654.AKJ09_08810"/>
<keyword evidence="7" id="KW-1185">Reference proteome</keyword>
<dbReference type="CDD" id="cd03215">
    <property type="entry name" value="ABC_Carb_Monos_II"/>
    <property type="match status" value="1"/>
</dbReference>
<evidence type="ECO:0000256" key="3">
    <source>
        <dbReference type="ARBA" id="ARBA00022741"/>
    </source>
</evidence>
<dbReference type="InterPro" id="IPR050107">
    <property type="entry name" value="ABC_carbohydrate_import_ATPase"/>
</dbReference>
<organism evidence="6 7">
    <name type="scientific">Labilithrix luteola</name>
    <dbReference type="NCBI Taxonomy" id="1391654"/>
    <lineage>
        <taxon>Bacteria</taxon>
        <taxon>Pseudomonadati</taxon>
        <taxon>Myxococcota</taxon>
        <taxon>Polyangia</taxon>
        <taxon>Polyangiales</taxon>
        <taxon>Labilitrichaceae</taxon>
        <taxon>Labilithrix</taxon>
    </lineage>
</organism>
<feature type="domain" description="ABC transporter" evidence="5">
    <location>
        <begin position="6"/>
        <end position="243"/>
    </location>
</feature>
<evidence type="ECO:0000256" key="4">
    <source>
        <dbReference type="ARBA" id="ARBA00022840"/>
    </source>
</evidence>
<dbReference type="RefSeq" id="WP_146653106.1">
    <property type="nucleotide sequence ID" value="NZ_CP012333.1"/>
</dbReference>
<dbReference type="KEGG" id="llu:AKJ09_08810"/>
<dbReference type="GO" id="GO:0016887">
    <property type="term" value="F:ATP hydrolysis activity"/>
    <property type="evidence" value="ECO:0007669"/>
    <property type="project" value="InterPro"/>
</dbReference>
<evidence type="ECO:0000256" key="2">
    <source>
        <dbReference type="ARBA" id="ARBA00022737"/>
    </source>
</evidence>
<dbReference type="SUPFAM" id="SSF52540">
    <property type="entry name" value="P-loop containing nucleoside triphosphate hydrolases"/>
    <property type="match status" value="2"/>
</dbReference>
<evidence type="ECO:0000259" key="5">
    <source>
        <dbReference type="PROSITE" id="PS50893"/>
    </source>
</evidence>
<sequence>MAVELARALNVEKRCGVDVIAVKGATCTFESGVIHAVCGENGAGKTTLLKMVAGMSVPDKGRIEVGGSILAPHTPREAIARGVAMVLQHFALIPVFTVLENLVLGAEPTGPVGMLDVDAARRRAERVAQELGVSLALDQRVESLGIGDRQRLEIMRALFRDAKLLILDEPTAVLTKVEAASLYATLRRLASAGKGIVVVTHKMDEVREHADYVTVLRRGELVFTRALDRSGQAVPIATQVDDVTAAIMGAGRAGARSTRSAVQVASEAPVVLDVKNVRAGPLDDVSLTVRAGEIVGIAGVEGNGQRELLELVAGDFEPVGGAIEHGRVAVIREDRQTEGLVLDASLRDNLVLGELGSFTRRAGLLDLEAIEKEASARLARSGANAGLDREARTLSGGNQQKIVVARALAQLDEGRAERRVLVAAHPTRGIDLAASEDVHARLRDAALRGAGVLVISSDLTELRALAHRLLVLARGRIVAELPVTASDEEIGRQMLGVAHAGEA</sequence>
<dbReference type="Pfam" id="PF00005">
    <property type="entry name" value="ABC_tran"/>
    <property type="match status" value="2"/>
</dbReference>
<keyword evidence="1" id="KW-0813">Transport</keyword>
<dbReference type="SMART" id="SM00382">
    <property type="entry name" value="AAA"/>
    <property type="match status" value="1"/>
</dbReference>
<dbReference type="InterPro" id="IPR003593">
    <property type="entry name" value="AAA+_ATPase"/>
</dbReference>
<keyword evidence="3" id="KW-0547">Nucleotide-binding</keyword>
<dbReference type="PATRIC" id="fig|1391654.3.peg.8922"/>
<protein>
    <submittedName>
        <fullName evidence="6">Nucleoside ABC transporter, ATP-binding protein</fullName>
    </submittedName>
</protein>
<gene>
    <name evidence="6" type="ORF">AKJ09_08810</name>
</gene>
<keyword evidence="4 6" id="KW-0067">ATP-binding</keyword>
<dbReference type="InterPro" id="IPR017871">
    <property type="entry name" value="ABC_transporter-like_CS"/>
</dbReference>
<dbReference type="PROSITE" id="PS50893">
    <property type="entry name" value="ABC_TRANSPORTER_2"/>
    <property type="match status" value="2"/>
</dbReference>
<dbReference type="InterPro" id="IPR003439">
    <property type="entry name" value="ABC_transporter-like_ATP-bd"/>
</dbReference>
<feature type="domain" description="ABC transporter" evidence="5">
    <location>
        <begin position="262"/>
        <end position="499"/>
    </location>
</feature>
<dbReference type="CDD" id="cd03216">
    <property type="entry name" value="ABC_Carb_Monos_I"/>
    <property type="match status" value="1"/>
</dbReference>
<dbReference type="AlphaFoldDB" id="A0A0K1Q8Z1"/>
<accession>A0A0K1Q8Z1</accession>
<dbReference type="InterPro" id="IPR027417">
    <property type="entry name" value="P-loop_NTPase"/>
</dbReference>
<dbReference type="EMBL" id="CP012333">
    <property type="protein sequence ID" value="AKV02147.1"/>
    <property type="molecule type" value="Genomic_DNA"/>
</dbReference>